<reference evidence="1" key="1">
    <citation type="journal article" date="2021" name="PeerJ">
        <title>Extensive microbial diversity within the chicken gut microbiome revealed by metagenomics and culture.</title>
        <authorList>
            <person name="Gilroy R."/>
            <person name="Ravi A."/>
            <person name="Getino M."/>
            <person name="Pursley I."/>
            <person name="Horton D.L."/>
            <person name="Alikhan N.F."/>
            <person name="Baker D."/>
            <person name="Gharbi K."/>
            <person name="Hall N."/>
            <person name="Watson M."/>
            <person name="Adriaenssens E.M."/>
            <person name="Foster-Nyarko E."/>
            <person name="Jarju S."/>
            <person name="Secka A."/>
            <person name="Antonio M."/>
            <person name="Oren A."/>
            <person name="Chaudhuri R.R."/>
            <person name="La Ragione R."/>
            <person name="Hildebrand F."/>
            <person name="Pallen M.J."/>
        </authorList>
    </citation>
    <scope>NUCLEOTIDE SEQUENCE</scope>
    <source>
        <strain evidence="1">ChiHjej12B11-16260</strain>
    </source>
</reference>
<evidence type="ECO:0000313" key="2">
    <source>
        <dbReference type="Proteomes" id="UP000824246"/>
    </source>
</evidence>
<protein>
    <submittedName>
        <fullName evidence="1">Uncharacterized protein</fullName>
    </submittedName>
</protein>
<dbReference type="AlphaFoldDB" id="A0A9D1VQN5"/>
<reference evidence="1" key="2">
    <citation type="submission" date="2021-04" db="EMBL/GenBank/DDBJ databases">
        <authorList>
            <person name="Gilroy R."/>
        </authorList>
    </citation>
    <scope>NUCLEOTIDE SEQUENCE</scope>
    <source>
        <strain evidence="1">ChiHjej12B11-16260</strain>
    </source>
</reference>
<comment type="caution">
    <text evidence="1">The sequence shown here is derived from an EMBL/GenBank/DDBJ whole genome shotgun (WGS) entry which is preliminary data.</text>
</comment>
<gene>
    <name evidence="1" type="ORF">H9982_01290</name>
</gene>
<name>A0A9D1VQN5_9BACT</name>
<proteinExistence type="predicted"/>
<evidence type="ECO:0000313" key="1">
    <source>
        <dbReference type="EMBL" id="HIX44832.1"/>
    </source>
</evidence>
<accession>A0A9D1VQN5</accession>
<organism evidence="1 2">
    <name type="scientific">Candidatus Barnesiella excrementipullorum</name>
    <dbReference type="NCBI Taxonomy" id="2838479"/>
    <lineage>
        <taxon>Bacteria</taxon>
        <taxon>Pseudomonadati</taxon>
        <taxon>Bacteroidota</taxon>
        <taxon>Bacteroidia</taxon>
        <taxon>Bacteroidales</taxon>
        <taxon>Barnesiellaceae</taxon>
        <taxon>Barnesiella</taxon>
    </lineage>
</organism>
<dbReference type="Proteomes" id="UP000824246">
    <property type="component" value="Unassembled WGS sequence"/>
</dbReference>
<dbReference type="EMBL" id="DXFB01000030">
    <property type="protein sequence ID" value="HIX44832.1"/>
    <property type="molecule type" value="Genomic_DNA"/>
</dbReference>
<sequence length="269" mass="30396">MNREAQIKSIAEDSRLSINGRVEAILSVREEVDADTDEYYKLGCTVFETIRALLLGDNYEECRRDDLLMCDCLLAEAYWHTSRSWLIAPLAQELYAMLAGSLTTDPGKLSIYSQVLGRVCYCLRGTGHPRLMMKLLAIRLGYEKALPEPDPENLEDIAGDLYRLALLTDCNTWLGTVEADVVAILGAEKMKAIEKAPQMGHLKADPVEYTEQWENIIDKVEAEVGEELAGEPVCMGFCFKYWSVKERVLHKYGIDWRSPMLMNPGVTFD</sequence>